<dbReference type="InterPro" id="IPR045090">
    <property type="entry name" value="Pept_M3A_M3B"/>
</dbReference>
<proteinExistence type="inferred from homology"/>
<keyword evidence="4 7" id="KW-0378">Hydrolase</keyword>
<dbReference type="SUPFAM" id="SSF55486">
    <property type="entry name" value="Metalloproteases ('zincins'), catalytic domain"/>
    <property type="match status" value="1"/>
</dbReference>
<evidence type="ECO:0000256" key="4">
    <source>
        <dbReference type="ARBA" id="ARBA00022801"/>
    </source>
</evidence>
<evidence type="ECO:0000313" key="12">
    <source>
        <dbReference type="Proteomes" id="UP000660729"/>
    </source>
</evidence>
<keyword evidence="3 7" id="KW-0479">Metal-binding</keyword>
<evidence type="ECO:0000256" key="2">
    <source>
        <dbReference type="ARBA" id="ARBA00022670"/>
    </source>
</evidence>
<dbReference type="Pfam" id="PF01432">
    <property type="entry name" value="Peptidase_M3"/>
    <property type="match status" value="1"/>
</dbReference>
<keyword evidence="5 7" id="KW-0862">Zinc</keyword>
<dbReference type="GO" id="GO:0004222">
    <property type="term" value="F:metalloendopeptidase activity"/>
    <property type="evidence" value="ECO:0007669"/>
    <property type="project" value="InterPro"/>
</dbReference>
<comment type="cofactor">
    <cofactor evidence="7">
        <name>Zn(2+)</name>
        <dbReference type="ChEBI" id="CHEBI:29105"/>
    </cofactor>
    <text evidence="7">Binds 1 zinc ion.</text>
</comment>
<keyword evidence="9" id="KW-1133">Transmembrane helix</keyword>
<gene>
    <name evidence="11" type="ORF">HII31_08007</name>
</gene>
<dbReference type="InterPro" id="IPR024077">
    <property type="entry name" value="Neurolysin/TOP_dom2"/>
</dbReference>
<evidence type="ECO:0000256" key="3">
    <source>
        <dbReference type="ARBA" id="ARBA00022723"/>
    </source>
</evidence>
<dbReference type="GO" id="GO:0046872">
    <property type="term" value="F:metal ion binding"/>
    <property type="evidence" value="ECO:0007669"/>
    <property type="project" value="UniProtKB-UniRule"/>
</dbReference>
<dbReference type="Gene3D" id="3.40.390.10">
    <property type="entry name" value="Collagenase (Catalytic Domain)"/>
    <property type="match status" value="1"/>
</dbReference>
<evidence type="ECO:0000259" key="10">
    <source>
        <dbReference type="Pfam" id="PF01432"/>
    </source>
</evidence>
<feature type="compositionally biased region" description="Basic and acidic residues" evidence="8">
    <location>
        <begin position="90"/>
        <end position="103"/>
    </location>
</feature>
<comment type="similarity">
    <text evidence="1 7">Belongs to the peptidase M3 family.</text>
</comment>
<feature type="domain" description="Peptidase M3A/M3B catalytic" evidence="10">
    <location>
        <begin position="321"/>
        <end position="814"/>
    </location>
</feature>
<dbReference type="InterPro" id="IPR024080">
    <property type="entry name" value="Neurolysin/TOP_N"/>
</dbReference>
<evidence type="ECO:0000256" key="1">
    <source>
        <dbReference type="ARBA" id="ARBA00006040"/>
    </source>
</evidence>
<evidence type="ECO:0000313" key="11">
    <source>
        <dbReference type="EMBL" id="KAF7190848.1"/>
    </source>
</evidence>
<dbReference type="PANTHER" id="PTHR11804:SF84">
    <property type="entry name" value="SACCHAROLYSIN"/>
    <property type="match status" value="1"/>
</dbReference>
<keyword evidence="9" id="KW-0812">Transmembrane</keyword>
<dbReference type="PANTHER" id="PTHR11804">
    <property type="entry name" value="PROTEASE M3 THIMET OLIGOPEPTIDASE-RELATED"/>
    <property type="match status" value="1"/>
</dbReference>
<dbReference type="OrthoDB" id="534666at2759"/>
<name>A0A8H6RGS9_9PEZI</name>
<evidence type="ECO:0000256" key="7">
    <source>
        <dbReference type="RuleBase" id="RU003435"/>
    </source>
</evidence>
<dbReference type="GO" id="GO:0006518">
    <property type="term" value="P:peptide metabolic process"/>
    <property type="evidence" value="ECO:0007669"/>
    <property type="project" value="TreeGrafter"/>
</dbReference>
<protein>
    <submittedName>
        <fullName evidence="11">Saccharolysin</fullName>
    </submittedName>
</protein>
<dbReference type="CDD" id="cd06455">
    <property type="entry name" value="M3A_TOP"/>
    <property type="match status" value="1"/>
</dbReference>
<feature type="transmembrane region" description="Helical" evidence="9">
    <location>
        <begin position="44"/>
        <end position="65"/>
    </location>
</feature>
<evidence type="ECO:0000256" key="6">
    <source>
        <dbReference type="ARBA" id="ARBA00023049"/>
    </source>
</evidence>
<evidence type="ECO:0000256" key="8">
    <source>
        <dbReference type="SAM" id="MobiDB-lite"/>
    </source>
</evidence>
<organism evidence="11 12">
    <name type="scientific">Pseudocercospora fuligena</name>
    <dbReference type="NCBI Taxonomy" id="685502"/>
    <lineage>
        <taxon>Eukaryota</taxon>
        <taxon>Fungi</taxon>
        <taxon>Dikarya</taxon>
        <taxon>Ascomycota</taxon>
        <taxon>Pezizomycotina</taxon>
        <taxon>Dothideomycetes</taxon>
        <taxon>Dothideomycetidae</taxon>
        <taxon>Mycosphaerellales</taxon>
        <taxon>Mycosphaerellaceae</taxon>
        <taxon>Pseudocercospora</taxon>
    </lineage>
</organism>
<dbReference type="Gene3D" id="1.10.1370.10">
    <property type="entry name" value="Neurolysin, domain 3"/>
    <property type="match status" value="1"/>
</dbReference>
<dbReference type="AlphaFoldDB" id="A0A8H6RGS9"/>
<dbReference type="InterPro" id="IPR001567">
    <property type="entry name" value="Pept_M3A_M3B_dom"/>
</dbReference>
<dbReference type="InterPro" id="IPR024079">
    <property type="entry name" value="MetalloPept_cat_dom_sf"/>
</dbReference>
<feature type="region of interest" description="Disordered" evidence="8">
    <location>
        <begin position="88"/>
        <end position="107"/>
    </location>
</feature>
<dbReference type="Proteomes" id="UP000660729">
    <property type="component" value="Unassembled WGS sequence"/>
</dbReference>
<keyword evidence="9" id="KW-0472">Membrane</keyword>
<evidence type="ECO:0000256" key="5">
    <source>
        <dbReference type="ARBA" id="ARBA00022833"/>
    </source>
</evidence>
<dbReference type="EMBL" id="JABCIY010000168">
    <property type="protein sequence ID" value="KAF7190848.1"/>
    <property type="molecule type" value="Genomic_DNA"/>
</dbReference>
<keyword evidence="2 7" id="KW-0645">Protease</keyword>
<comment type="caution">
    <text evidence="11">The sequence shown here is derived from an EMBL/GenBank/DDBJ whole genome shotgun (WGS) entry which is preliminary data.</text>
</comment>
<evidence type="ECO:0000256" key="9">
    <source>
        <dbReference type="SAM" id="Phobius"/>
    </source>
</evidence>
<reference evidence="11" key="1">
    <citation type="submission" date="2020-04" db="EMBL/GenBank/DDBJ databases">
        <title>Draft genome resource of the tomato pathogen Pseudocercospora fuligena.</title>
        <authorList>
            <person name="Zaccaron A."/>
        </authorList>
    </citation>
    <scope>NUCLEOTIDE SEQUENCE</scope>
    <source>
        <strain evidence="11">PF001</strain>
    </source>
</reference>
<accession>A0A8H6RGS9</accession>
<sequence>MQNNRFLPQVVSRKAMVAQYSSMLSSELRPAWKRNKAVRHSSRWPVYLSVAICILLGILAGSHVAHQDSPFSLYVRDPTWHTHRVVTSRSQDKVEAPGIDEQKPPQPPRLFNVTVDSIAKLADKIISEEQLIVEGFIKKLKPEDATFENMLLPYVQHENQQDVDAATIRLLPSVGVDDKLVEACQNASAKMDETFDKINTSPEFYALVDAVYKKQKDDKKLDDESRAAIESFWQQFQGTGFKLPKGPKRARLAAIQDRLGELAGGYEVAVSEDPTTLYFKREELEGVEDDFLDGLEKGKGENDGKLVVPVAIFSNYDTITRHCQNATTRHTLETASNNMAPSNIARLKEAIAIRDEEARLLGYSTFAAMQIEGTMAKTPKAVDDLLANVRKRLAVANDQELEEMKKLKLQEEGNADKFFLWDEWYYLTKLDEEIYKVDNDFIKEYFESTNIVQKILDMYAEIYSLRYVKIAGSDAGKKSPSGKGSDLVWHPDVELFEVWNNEKDGADAKRFMGYIYVDLFNRKGKSAGSFEAPIDPGFEYKDGSRHYPTTVAVLNIKKSSSEKPTLLLRKEVQTLLHELGHVTHHITSKTKYARFHGPGDCPRDFVELPSQLMEQWSFDRKVLKRLSQHYSYLSPQNLETWKKDQNDTNAKQPLENLADDQIDNILKNKNAASGNYETRQTMYSMFDMKIHEQPSQTAAKSIDTTLTWNQMRTNITKIQGEEALGKGWHAGHHQSQFTHFMEGYEAGYYGYTWSRVDAIDVFYTAFKDDPFSSEAGGRWRHIVLEPGSSKDFAEILKEFLGRDPSDENFYKSLGLDTKTGMKKRDLVDTY</sequence>
<keyword evidence="12" id="KW-1185">Reference proteome</keyword>
<dbReference type="Gene3D" id="1.20.1050.40">
    <property type="entry name" value="Endopeptidase. Chain P, domain 1"/>
    <property type="match status" value="1"/>
</dbReference>
<dbReference type="GO" id="GO:0006508">
    <property type="term" value="P:proteolysis"/>
    <property type="evidence" value="ECO:0007669"/>
    <property type="project" value="UniProtKB-KW"/>
</dbReference>
<keyword evidence="6 7" id="KW-0482">Metalloprotease</keyword>
<dbReference type="GO" id="GO:0005758">
    <property type="term" value="C:mitochondrial intermembrane space"/>
    <property type="evidence" value="ECO:0007669"/>
    <property type="project" value="TreeGrafter"/>
</dbReference>